<comment type="caution">
    <text evidence="3">The sequence shown here is derived from an EMBL/GenBank/DDBJ whole genome shotgun (WGS) entry which is preliminary data.</text>
</comment>
<dbReference type="Proteomes" id="UP000318288">
    <property type="component" value="Unassembled WGS sequence"/>
</dbReference>
<dbReference type="InterPro" id="IPR011990">
    <property type="entry name" value="TPR-like_helical_dom_sf"/>
</dbReference>
<evidence type="ECO:0000256" key="1">
    <source>
        <dbReference type="SAM" id="MobiDB-lite"/>
    </source>
</evidence>
<accession>A0A5C6FCU5</accession>
<dbReference type="AlphaFoldDB" id="A0A5C6FCU5"/>
<evidence type="ECO:0000313" key="4">
    <source>
        <dbReference type="Proteomes" id="UP000318288"/>
    </source>
</evidence>
<feature type="compositionally biased region" description="Low complexity" evidence="1">
    <location>
        <begin position="207"/>
        <end position="225"/>
    </location>
</feature>
<reference evidence="3 4" key="1">
    <citation type="submission" date="2019-02" db="EMBL/GenBank/DDBJ databases">
        <title>Deep-cultivation of Planctomycetes and their phenomic and genomic characterization uncovers novel biology.</title>
        <authorList>
            <person name="Wiegand S."/>
            <person name="Jogler M."/>
            <person name="Boedeker C."/>
            <person name="Pinto D."/>
            <person name="Vollmers J."/>
            <person name="Rivas-Marin E."/>
            <person name="Kohn T."/>
            <person name="Peeters S.H."/>
            <person name="Heuer A."/>
            <person name="Rast P."/>
            <person name="Oberbeckmann S."/>
            <person name="Bunk B."/>
            <person name="Jeske O."/>
            <person name="Meyerdierks A."/>
            <person name="Storesund J.E."/>
            <person name="Kallscheuer N."/>
            <person name="Luecker S."/>
            <person name="Lage O.M."/>
            <person name="Pohl T."/>
            <person name="Merkel B.J."/>
            <person name="Hornburger P."/>
            <person name="Mueller R.-W."/>
            <person name="Bruemmer F."/>
            <person name="Labrenz M."/>
            <person name="Spormann A.M."/>
            <person name="Op Den Camp H."/>
            <person name="Overmann J."/>
            <person name="Amann R."/>
            <person name="Jetten M.S.M."/>
            <person name="Mascher T."/>
            <person name="Medema M.H."/>
            <person name="Devos D.P."/>
            <person name="Kaster A.-K."/>
            <person name="Ovreas L."/>
            <person name="Rohde M."/>
            <person name="Galperin M.Y."/>
            <person name="Jogler C."/>
        </authorList>
    </citation>
    <scope>NUCLEOTIDE SEQUENCE [LARGE SCALE GENOMIC DNA]</scope>
    <source>
        <strain evidence="3 4">Poly51</strain>
    </source>
</reference>
<evidence type="ECO:0000256" key="2">
    <source>
        <dbReference type="SAM" id="Phobius"/>
    </source>
</evidence>
<feature type="compositionally biased region" description="Basic and acidic residues" evidence="1">
    <location>
        <begin position="231"/>
        <end position="244"/>
    </location>
</feature>
<feature type="region of interest" description="Disordered" evidence="1">
    <location>
        <begin position="164"/>
        <end position="187"/>
    </location>
</feature>
<protein>
    <submittedName>
        <fullName evidence="3">Uncharacterized protein</fullName>
    </submittedName>
</protein>
<gene>
    <name evidence="3" type="ORF">Poly51_20210</name>
</gene>
<sequence>MKQRGQCPICFSVVEFASDRLPSSVQCDCGTKLIALRAASMAEVPVHCAACKDSYLVGPEDIGEWVECECGAEIEVFGAVMRAPMKTVEQLESDETQDSGGERSSSHRSSRQRSNAADEDSGPGNEAKPSGRKQNWFLIGGLVGVIGFFLLSVGAFALSRRAEEQTAKESTRKQVASPSRAVQPFADQKIDRQRLLKLLSEVPDPQVLSDSSTESSSSVAASLSKTTKRTGSKEATVKAEERSPYRGAVAKRNVQPPAATEPRQRIDEVPVDRPRVLLSAAYQDMFDSYEVLGALDEKEKDELSEDYRKTLGETIFLCRHAFRIAQKEKDEIKVNELTYLLAYLSYTAGQLVEASVYGEMAARWGDPKEAATREAAMIAIAACQEANASHWGIRDQVGELDQLKSVAEIVQQRWPSDPKLDAIWMHLAQSYFAFGKPLLAAETFLKIDKESGQFESSQLAAGNAYWSHFVDQASGGDPDPKEMVSLLKSADKHLRVAVESMQGDVASPTLNLVSAKLLLAKIAERLGNLDDALQWLEADPMAVTRKITTDSKKKKGMVLVDKSTADAVFDTLYRIKTSKGNWKEAYQSLAKLDAKSHPELGSRYTALAKGLVENLVQANKVSPWQVTLLTDLLKSVETHDAERWEAIQVWIGQSWATFGMKAASDELSKACFDHAESAFVRALKQPDFPESSRLSVAMLRADLFLRSGNPTASLEMIREVLQTSPTAIAFQMRAAKLLQEIAFQQDKVGGLLDAINGPSETTDDGEASPIWGWVKLSNALHQLSYSDKGTEEHRQQSHEANFYLARCQWLLANVTNDPSQRESQFMKLKSQLTRRIALSGVETGQGDVWQTGLETLLAKIE</sequence>
<dbReference type="Gene3D" id="1.25.40.10">
    <property type="entry name" value="Tetratricopeptide repeat domain"/>
    <property type="match status" value="1"/>
</dbReference>
<feature type="region of interest" description="Disordered" evidence="1">
    <location>
        <begin position="90"/>
        <end position="131"/>
    </location>
</feature>
<keyword evidence="2" id="KW-0812">Transmembrane</keyword>
<organism evidence="3 4">
    <name type="scientific">Rubripirellula tenax</name>
    <dbReference type="NCBI Taxonomy" id="2528015"/>
    <lineage>
        <taxon>Bacteria</taxon>
        <taxon>Pseudomonadati</taxon>
        <taxon>Planctomycetota</taxon>
        <taxon>Planctomycetia</taxon>
        <taxon>Pirellulales</taxon>
        <taxon>Pirellulaceae</taxon>
        <taxon>Rubripirellula</taxon>
    </lineage>
</organism>
<dbReference type="OrthoDB" id="242746at2"/>
<feature type="transmembrane region" description="Helical" evidence="2">
    <location>
        <begin position="136"/>
        <end position="158"/>
    </location>
</feature>
<proteinExistence type="predicted"/>
<keyword evidence="2" id="KW-1133">Transmembrane helix</keyword>
<feature type="region of interest" description="Disordered" evidence="1">
    <location>
        <begin position="204"/>
        <end position="264"/>
    </location>
</feature>
<name>A0A5C6FCU5_9BACT</name>
<dbReference type="EMBL" id="SJPW01000002">
    <property type="protein sequence ID" value="TWU59235.1"/>
    <property type="molecule type" value="Genomic_DNA"/>
</dbReference>
<evidence type="ECO:0000313" key="3">
    <source>
        <dbReference type="EMBL" id="TWU59235.1"/>
    </source>
</evidence>
<keyword evidence="4" id="KW-1185">Reference proteome</keyword>
<keyword evidence="2" id="KW-0472">Membrane</keyword>